<sequence length="153" mass="15888">MAQCTNFYDAFKANMDALRLPVPTSLFATLQTSIASLTSIMSTLKTLGPDATVAEVAGAATKLEALNAAGSILACAYLGAVIGSLMVATDAATSCTGGRGANTSIAILQWAARHGLSVHPLVMSQMLRHPEIFAPGPNNTYGMKMNLAVRGMR</sequence>
<gene>
    <name evidence="1" type="ORF">WS72_24215</name>
</gene>
<proteinExistence type="predicted"/>
<dbReference type="EMBL" id="LNJQ01000004">
    <property type="protein sequence ID" value="KWZ38009.1"/>
    <property type="molecule type" value="Genomic_DNA"/>
</dbReference>
<name>A0ABR5T469_9BURK</name>
<dbReference type="Proteomes" id="UP000070255">
    <property type="component" value="Unassembled WGS sequence"/>
</dbReference>
<dbReference type="RefSeq" id="WP_060822737.1">
    <property type="nucleotide sequence ID" value="NZ_LNJQ01000004.1"/>
</dbReference>
<organism evidence="1 2">
    <name type="scientific">Burkholderia savannae</name>
    <dbReference type="NCBI Taxonomy" id="1637837"/>
    <lineage>
        <taxon>Bacteria</taxon>
        <taxon>Pseudomonadati</taxon>
        <taxon>Pseudomonadota</taxon>
        <taxon>Betaproteobacteria</taxon>
        <taxon>Burkholderiales</taxon>
        <taxon>Burkholderiaceae</taxon>
        <taxon>Burkholderia</taxon>
        <taxon>pseudomallei group</taxon>
    </lineage>
</organism>
<reference evidence="1 2" key="1">
    <citation type="submission" date="2015-11" db="EMBL/GenBank/DDBJ databases">
        <authorList>
            <person name="Sahl J."/>
            <person name="Wagner D."/>
            <person name="Keim P."/>
        </authorList>
    </citation>
    <scope>NUCLEOTIDE SEQUENCE [LARGE SCALE GENOMIC DNA]</scope>
    <source>
        <strain evidence="1 2">BDU18</strain>
    </source>
</reference>
<comment type="caution">
    <text evidence="1">The sequence shown here is derived from an EMBL/GenBank/DDBJ whole genome shotgun (WGS) entry which is preliminary data.</text>
</comment>
<protein>
    <submittedName>
        <fullName evidence="1">Uncharacterized protein</fullName>
    </submittedName>
</protein>
<accession>A0ABR5T469</accession>
<evidence type="ECO:0000313" key="1">
    <source>
        <dbReference type="EMBL" id="KWZ38009.1"/>
    </source>
</evidence>
<evidence type="ECO:0000313" key="2">
    <source>
        <dbReference type="Proteomes" id="UP000070255"/>
    </source>
</evidence>
<keyword evidence="2" id="KW-1185">Reference proteome</keyword>